<dbReference type="InterPro" id="IPR005094">
    <property type="entry name" value="Endonuclease_MobA/VirD2"/>
</dbReference>
<comment type="caution">
    <text evidence="5">The sequence shown here is derived from an EMBL/GenBank/DDBJ whole genome shotgun (WGS) entry which is preliminary data.</text>
</comment>
<evidence type="ECO:0000313" key="5">
    <source>
        <dbReference type="EMBL" id="KER35445.1"/>
    </source>
</evidence>
<dbReference type="Pfam" id="PF18821">
    <property type="entry name" value="LPD7"/>
    <property type="match status" value="1"/>
</dbReference>
<dbReference type="RefSeq" id="WP_020819341.1">
    <property type="nucleotide sequence ID" value="NZ_JANF02000073.1"/>
</dbReference>
<evidence type="ECO:0000259" key="2">
    <source>
        <dbReference type="Pfam" id="PF03432"/>
    </source>
</evidence>
<protein>
    <recommendedName>
        <fullName evidence="7">Large polyvalent protein-associated domain-containing protein</fullName>
    </recommendedName>
</protein>
<feature type="domain" description="TraI-like middle" evidence="4">
    <location>
        <begin position="252"/>
        <end position="317"/>
    </location>
</feature>
<dbReference type="AlphaFoldDB" id="A0A8E0WQM5"/>
<feature type="region of interest" description="Disordered" evidence="1">
    <location>
        <begin position="526"/>
        <end position="548"/>
    </location>
</feature>
<dbReference type="Proteomes" id="UP000028135">
    <property type="component" value="Unassembled WGS sequence"/>
</dbReference>
<dbReference type="Pfam" id="PF22863">
    <property type="entry name" value="TraI_middle"/>
    <property type="match status" value="1"/>
</dbReference>
<evidence type="ECO:0000313" key="6">
    <source>
        <dbReference type="Proteomes" id="UP000028135"/>
    </source>
</evidence>
<accession>A0A8E0WQM5</accession>
<organism evidence="5 6">
    <name type="scientific">Sphingobium indicum F2</name>
    <dbReference type="NCBI Taxonomy" id="1450518"/>
    <lineage>
        <taxon>Bacteria</taxon>
        <taxon>Pseudomonadati</taxon>
        <taxon>Pseudomonadota</taxon>
        <taxon>Alphaproteobacteria</taxon>
        <taxon>Sphingomonadales</taxon>
        <taxon>Sphingomonadaceae</taxon>
        <taxon>Sphingobium</taxon>
    </lineage>
</organism>
<sequence>MIVKLIKIARQPGLPTKLRDDVYALTRYVVDADPWALAIADKDRVRSLSEYLHHAAELGVEPGEKAGHVGARNLITGTLREQQIEMLATASAAPRVEYPMVHIIVSWRSGEVPTTEQVDEAVDILLETAGLDRCAAIYAEHVNTETRHVHIAALRIDKATGAAAGSEWLVDDLHQAIALVEERQGWSPEPNALYYARGGAVFDAKARRWSAGQDGVEPPILDSEVMIRDPSGRRVRTRDRNAIAPAMLDQRDNILGALSASASWEEFHCRLYAAGLSYEKRGSGARIHLGEQSEKASRIARELSLTPLEKRWGAFVSSERGRNGPFEAYRVAHKAQLARLRADRRAAVASIRDWAEAMIKDLPRRSVTAVAEAVRGERDAAIRQVDEAFRAAIRSCTDARFIKLEEWKKAGAPPFPPEIASPAILLPSSPSREADWRAPASLRPETEKWQTRYYDAEDRLMLTDHGSIIIVHQPDIVDAVDAALLMAAERWGSIRVRGSDAFLQKCAERGAELGLSLVGPDGQPLVSASPAESRPEIGAEPDQPVEMPFVSHTEDPVRKATIRQLMSDLDDFGYVPVRRLADGNLEVEYEEDQFDPQPALHMAALFNEDEDIQALLRRQREAMLDFVERELCVWPVALVKDDVVKSFSGRKDRLGRAVFLAFDDPDFAMMLRRVEQARREREREREHERRATRDARRQFWPAAQFEQQRDRSDRFAAIEPEMPTLPPVRGGIGD</sequence>
<dbReference type="Pfam" id="PF03432">
    <property type="entry name" value="Relaxase"/>
    <property type="match status" value="1"/>
</dbReference>
<name>A0A8E0WQM5_9SPHN</name>
<gene>
    <name evidence="5" type="ORF">AL00_15880</name>
</gene>
<feature type="domain" description="MobA/VirD2-like nuclease" evidence="2">
    <location>
        <begin position="64"/>
        <end position="186"/>
    </location>
</feature>
<proteinExistence type="predicted"/>
<dbReference type="EMBL" id="JANF02000073">
    <property type="protein sequence ID" value="KER35445.1"/>
    <property type="molecule type" value="Genomic_DNA"/>
</dbReference>
<reference evidence="5 6" key="1">
    <citation type="submission" date="2014-05" db="EMBL/GenBank/DDBJ databases">
        <title>Genome Announcement of Sphingobium lucknowense F2.</title>
        <authorList>
            <person name="Lal R."/>
            <person name="Negi V."/>
            <person name="Lata P."/>
            <person name="Sangwan N."/>
            <person name="Gupta S.K."/>
            <person name="Rao D.L.N."/>
            <person name="Das S."/>
        </authorList>
    </citation>
    <scope>NUCLEOTIDE SEQUENCE [LARGE SCALE GENOMIC DNA]</scope>
    <source>
        <strain evidence="5 6">F2</strain>
    </source>
</reference>
<evidence type="ECO:0000259" key="3">
    <source>
        <dbReference type="Pfam" id="PF18821"/>
    </source>
</evidence>
<dbReference type="InterPro" id="IPR040677">
    <property type="entry name" value="LPD7"/>
</dbReference>
<evidence type="ECO:0000256" key="1">
    <source>
        <dbReference type="SAM" id="MobiDB-lite"/>
    </source>
</evidence>
<evidence type="ECO:0000259" key="4">
    <source>
        <dbReference type="Pfam" id="PF22863"/>
    </source>
</evidence>
<feature type="domain" description="Large polyvalent protein-associated" evidence="3">
    <location>
        <begin position="452"/>
        <end position="517"/>
    </location>
</feature>
<evidence type="ECO:0008006" key="7">
    <source>
        <dbReference type="Google" id="ProtNLM"/>
    </source>
</evidence>
<dbReference type="InterPro" id="IPR054462">
    <property type="entry name" value="TraI_M"/>
</dbReference>